<dbReference type="AlphaFoldDB" id="A1AU86"/>
<keyword evidence="2" id="KW-1185">Reference proteome</keyword>
<evidence type="ECO:0000313" key="1">
    <source>
        <dbReference type="EMBL" id="ABL00907.1"/>
    </source>
</evidence>
<dbReference type="STRING" id="338966.Ppro_3314"/>
<proteinExistence type="predicted"/>
<gene>
    <name evidence="1" type="ordered locus">Ppro_3314</name>
</gene>
<dbReference type="KEGG" id="ppd:Ppro_3314"/>
<reference evidence="1 2" key="1">
    <citation type="submission" date="2006-10" db="EMBL/GenBank/DDBJ databases">
        <title>Complete sequence of chromosome of Pelobacter propionicus DSM 2379.</title>
        <authorList>
            <consortium name="US DOE Joint Genome Institute"/>
            <person name="Copeland A."/>
            <person name="Lucas S."/>
            <person name="Lapidus A."/>
            <person name="Barry K."/>
            <person name="Detter J.C."/>
            <person name="Glavina del Rio T."/>
            <person name="Hammon N."/>
            <person name="Israni S."/>
            <person name="Dalin E."/>
            <person name="Tice H."/>
            <person name="Pitluck S."/>
            <person name="Saunders E."/>
            <person name="Brettin T."/>
            <person name="Bruce D."/>
            <person name="Han C."/>
            <person name="Tapia R."/>
            <person name="Schmutz J."/>
            <person name="Larimer F."/>
            <person name="Land M."/>
            <person name="Hauser L."/>
            <person name="Kyrpides N."/>
            <person name="Kim E."/>
            <person name="Lovley D."/>
            <person name="Richardson P."/>
        </authorList>
    </citation>
    <scope>NUCLEOTIDE SEQUENCE [LARGE SCALE GENOMIC DNA]</scope>
    <source>
        <strain evidence="2">DSM 2379 / NBRC 103807 / OttBd1</strain>
    </source>
</reference>
<evidence type="ECO:0000313" key="2">
    <source>
        <dbReference type="Proteomes" id="UP000006732"/>
    </source>
</evidence>
<dbReference type="HOGENOM" id="CLU_2397008_0_0_7"/>
<dbReference type="EMBL" id="CP000482">
    <property type="protein sequence ID" value="ABL00907.1"/>
    <property type="molecule type" value="Genomic_DNA"/>
</dbReference>
<protein>
    <submittedName>
        <fullName evidence="1">Uncharacterized protein</fullName>
    </submittedName>
</protein>
<accession>A1AU86</accession>
<name>A1AU86_PELPD</name>
<dbReference type="Proteomes" id="UP000006732">
    <property type="component" value="Chromosome"/>
</dbReference>
<organism evidence="1 2">
    <name type="scientific">Pelobacter propionicus (strain DSM 2379 / NBRC 103807 / OttBd1)</name>
    <dbReference type="NCBI Taxonomy" id="338966"/>
    <lineage>
        <taxon>Bacteria</taxon>
        <taxon>Pseudomonadati</taxon>
        <taxon>Thermodesulfobacteriota</taxon>
        <taxon>Desulfuromonadia</taxon>
        <taxon>Desulfuromonadales</taxon>
        <taxon>Desulfuromonadaceae</taxon>
        <taxon>Pelobacter</taxon>
    </lineage>
</organism>
<sequence>MFPHGFENTGDAGHGGVMAPGECPGWFIRGEKAWNWLVSAVEKGAALVPVREERFLPFVEDIFRCVRISVKGAPLSCTPGTDRFWCEYMIKSP</sequence>